<protein>
    <submittedName>
        <fullName evidence="3">Uncharacterized protein</fullName>
    </submittedName>
</protein>
<dbReference type="GeneID" id="90946010"/>
<evidence type="ECO:0000313" key="5">
    <source>
        <dbReference type="Proteomes" id="UP001605990"/>
    </source>
</evidence>
<organism evidence="3 4">
    <name type="scientific">Streptomyces rochei</name>
    <name type="common">Streptomyces parvullus</name>
    <dbReference type="NCBI Taxonomy" id="1928"/>
    <lineage>
        <taxon>Bacteria</taxon>
        <taxon>Bacillati</taxon>
        <taxon>Actinomycetota</taxon>
        <taxon>Actinomycetes</taxon>
        <taxon>Kitasatosporales</taxon>
        <taxon>Streptomycetaceae</taxon>
        <taxon>Streptomyces</taxon>
        <taxon>Streptomyces rochei group</taxon>
    </lineage>
</organism>
<evidence type="ECO:0000313" key="3">
    <source>
        <dbReference type="EMBL" id="WMC89257.1"/>
    </source>
</evidence>
<feature type="region of interest" description="Disordered" evidence="1">
    <location>
        <begin position="1"/>
        <end position="40"/>
    </location>
</feature>
<dbReference type="AlphaFoldDB" id="A0AAX3ZQS5"/>
<dbReference type="EMBL" id="JBIENY010000179">
    <property type="protein sequence ID" value="MFG6295856.1"/>
    <property type="molecule type" value="Genomic_DNA"/>
</dbReference>
<gene>
    <name evidence="2" type="ORF">ACGU38_10860</name>
    <name evidence="3" type="ORF">P7W03_28260</name>
</gene>
<accession>A0AAX3ZQS5</accession>
<sequence>MDVLRSASPMILDTPAIPADVPPLAEARTPPRPEHLTGTA</sequence>
<dbReference type="EMBL" id="CP121271">
    <property type="protein sequence ID" value="WMC89257.1"/>
    <property type="molecule type" value="Genomic_DNA"/>
</dbReference>
<evidence type="ECO:0000313" key="4">
    <source>
        <dbReference type="Proteomes" id="UP001231701"/>
    </source>
</evidence>
<proteinExistence type="predicted"/>
<evidence type="ECO:0000256" key="1">
    <source>
        <dbReference type="SAM" id="MobiDB-lite"/>
    </source>
</evidence>
<evidence type="ECO:0000313" key="2">
    <source>
        <dbReference type="EMBL" id="MFG6295856.1"/>
    </source>
</evidence>
<reference evidence="2 5" key="2">
    <citation type="submission" date="2024-10" db="EMBL/GenBank/DDBJ databases">
        <title>Draft genome assembly of a novel steroid transforming actinomycete isolated from African clawed frog Xenopus laevis.</title>
        <authorList>
            <person name="Bragin E."/>
            <person name="Kollerov V."/>
            <person name="Donova M.V."/>
        </authorList>
    </citation>
    <scope>NUCLEOTIDE SEQUENCE [LARGE SCALE GENOMIC DNA]</scope>
    <source>
        <strain evidence="2 5">MTOC-St3</strain>
    </source>
</reference>
<dbReference type="RefSeq" id="WP_019330109.1">
    <property type="nucleotide sequence ID" value="NZ_CP121271.1"/>
</dbReference>
<dbReference type="Proteomes" id="UP001231701">
    <property type="component" value="Chromosome"/>
</dbReference>
<keyword evidence="5" id="KW-1185">Reference proteome</keyword>
<reference evidence="3" key="1">
    <citation type="submission" date="2023-03" db="EMBL/GenBank/DDBJ databases">
        <title>Borrelidin-producing and root-colonizing Streptomyces rochei is a potent biopesticide for soil-borne oomycete-caused plant diseases.</title>
        <authorList>
            <person name="Zhou D."/>
            <person name="Wang X."/>
            <person name="Navarro-Munoz J.C."/>
            <person name="Li W."/>
            <person name="Li J."/>
            <person name="Jiu M."/>
            <person name="Deng S."/>
            <person name="Ye Y."/>
            <person name="Daly P."/>
            <person name="Wei L."/>
        </authorList>
    </citation>
    <scope>NUCLEOTIDE SEQUENCE</scope>
    <source>
        <strain evidence="3">JK1</strain>
    </source>
</reference>
<dbReference type="Proteomes" id="UP001605990">
    <property type="component" value="Unassembled WGS sequence"/>
</dbReference>
<feature type="compositionally biased region" description="Basic and acidic residues" evidence="1">
    <location>
        <begin position="29"/>
        <end position="40"/>
    </location>
</feature>
<name>A0AAX3ZQS5_STRRO</name>